<feature type="region of interest" description="Disordered" evidence="1">
    <location>
        <begin position="1"/>
        <end position="42"/>
    </location>
</feature>
<reference evidence="2" key="1">
    <citation type="submission" date="2020-12" db="EMBL/GenBank/DDBJ databases">
        <authorList>
            <consortium name="Molecular Ecology Group"/>
        </authorList>
    </citation>
    <scope>NUCLEOTIDE SEQUENCE</scope>
    <source>
        <strain evidence="2">TBG_1078</strain>
    </source>
</reference>
<name>A0A811Y7B4_NYCPR</name>
<feature type="compositionally biased region" description="Basic residues" evidence="1">
    <location>
        <begin position="1"/>
        <end position="11"/>
    </location>
</feature>
<feature type="region of interest" description="Disordered" evidence="1">
    <location>
        <begin position="210"/>
        <end position="278"/>
    </location>
</feature>
<keyword evidence="3" id="KW-1185">Reference proteome</keyword>
<feature type="region of interest" description="Disordered" evidence="1">
    <location>
        <begin position="132"/>
        <end position="162"/>
    </location>
</feature>
<protein>
    <submittedName>
        <fullName evidence="2">(raccoon dog) hypothetical protein</fullName>
    </submittedName>
</protein>
<gene>
    <name evidence="2" type="ORF">NYPRO_LOCUS5364</name>
</gene>
<dbReference type="Proteomes" id="UP000645828">
    <property type="component" value="Unassembled WGS sequence"/>
</dbReference>
<dbReference type="AlphaFoldDB" id="A0A811Y7B4"/>
<organism evidence="2 3">
    <name type="scientific">Nyctereutes procyonoides</name>
    <name type="common">Raccoon dog</name>
    <name type="synonym">Canis procyonoides</name>
    <dbReference type="NCBI Taxonomy" id="34880"/>
    <lineage>
        <taxon>Eukaryota</taxon>
        <taxon>Metazoa</taxon>
        <taxon>Chordata</taxon>
        <taxon>Craniata</taxon>
        <taxon>Vertebrata</taxon>
        <taxon>Euteleostomi</taxon>
        <taxon>Mammalia</taxon>
        <taxon>Eutheria</taxon>
        <taxon>Laurasiatheria</taxon>
        <taxon>Carnivora</taxon>
        <taxon>Caniformia</taxon>
        <taxon>Canidae</taxon>
        <taxon>Nyctereutes</taxon>
    </lineage>
</organism>
<accession>A0A811Y7B4</accession>
<feature type="compositionally biased region" description="Basic and acidic residues" evidence="1">
    <location>
        <begin position="262"/>
        <end position="271"/>
    </location>
</feature>
<dbReference type="EMBL" id="CAJHUB010000666">
    <property type="protein sequence ID" value="CAD7672568.1"/>
    <property type="molecule type" value="Genomic_DNA"/>
</dbReference>
<proteinExistence type="predicted"/>
<evidence type="ECO:0000313" key="2">
    <source>
        <dbReference type="EMBL" id="CAD7672568.1"/>
    </source>
</evidence>
<evidence type="ECO:0000256" key="1">
    <source>
        <dbReference type="SAM" id="MobiDB-lite"/>
    </source>
</evidence>
<comment type="caution">
    <text evidence="2">The sequence shown here is derived from an EMBL/GenBank/DDBJ whole genome shotgun (WGS) entry which is preliminary data.</text>
</comment>
<sequence length="278" mass="29616">MQSKWRHRQRKWLCPQSPGRARMEAGGGGAPVPLSHSQGHPTHPLLVCSHPWAGPPRGPNPLEPSRILAQLAHPLPRGSVERALLRVTAKARVRGIWLRSWDKETGGASGEARSAAARRTCAQQVEGGAPLLALLGPGGPGCSSSSSSSSEPPPEGSRRPRFSSSICEAALSHPHPVSQGQEPNIAPSYWWAERFAQVIFNSTHNCEAGTSCPSYKRRDRASEGTPPTAAPPPRELCSGPRRATGHLEQGRPGPRVGQHTCHRADGAERPGEGALLGK</sequence>
<evidence type="ECO:0000313" key="3">
    <source>
        <dbReference type="Proteomes" id="UP000645828"/>
    </source>
</evidence>